<comment type="caution">
    <text evidence="1">The sequence shown here is derived from an EMBL/GenBank/DDBJ whole genome shotgun (WGS) entry which is preliminary data.</text>
</comment>
<protein>
    <submittedName>
        <fullName evidence="1">Uncharacterized protein</fullName>
    </submittedName>
</protein>
<dbReference type="EMBL" id="JBJQND010000014">
    <property type="protein sequence ID" value="KAL3854435.1"/>
    <property type="molecule type" value="Genomic_DNA"/>
</dbReference>
<evidence type="ECO:0000313" key="2">
    <source>
        <dbReference type="Proteomes" id="UP001634394"/>
    </source>
</evidence>
<keyword evidence="2" id="KW-1185">Reference proteome</keyword>
<gene>
    <name evidence="1" type="ORF">ACJMK2_013705</name>
</gene>
<accession>A0ABD3UYB0</accession>
<dbReference type="AlphaFoldDB" id="A0ABD3UYB0"/>
<reference evidence="1 2" key="1">
    <citation type="submission" date="2024-11" db="EMBL/GenBank/DDBJ databases">
        <title>Chromosome-level genome assembly of the freshwater bivalve Anodonta woodiana.</title>
        <authorList>
            <person name="Chen X."/>
        </authorList>
    </citation>
    <scope>NUCLEOTIDE SEQUENCE [LARGE SCALE GENOMIC DNA]</scope>
    <source>
        <strain evidence="1">MN2024</strain>
        <tissue evidence="1">Gills</tissue>
    </source>
</reference>
<dbReference type="Proteomes" id="UP001634394">
    <property type="component" value="Unassembled WGS sequence"/>
</dbReference>
<organism evidence="1 2">
    <name type="scientific">Sinanodonta woodiana</name>
    <name type="common">Chinese pond mussel</name>
    <name type="synonym">Anodonta woodiana</name>
    <dbReference type="NCBI Taxonomy" id="1069815"/>
    <lineage>
        <taxon>Eukaryota</taxon>
        <taxon>Metazoa</taxon>
        <taxon>Spiralia</taxon>
        <taxon>Lophotrochozoa</taxon>
        <taxon>Mollusca</taxon>
        <taxon>Bivalvia</taxon>
        <taxon>Autobranchia</taxon>
        <taxon>Heteroconchia</taxon>
        <taxon>Palaeoheterodonta</taxon>
        <taxon>Unionida</taxon>
        <taxon>Unionoidea</taxon>
        <taxon>Unionidae</taxon>
        <taxon>Unioninae</taxon>
        <taxon>Sinanodonta</taxon>
    </lineage>
</organism>
<evidence type="ECO:0000313" key="1">
    <source>
        <dbReference type="EMBL" id="KAL3854435.1"/>
    </source>
</evidence>
<name>A0ABD3UYB0_SINWO</name>
<sequence>CACTLPFGSGTYISNSRGTWSTTNTTIKNYKVTIGSLSTTVNFTCSSRYDSNRYILYTSYEFLIKIFIDIYTCLDIRNSTYSDKYYFYEATAFDTSFGDYLSGDATSVCNRVNYETAIETRVVIKQGTSDTNKIYCPNIILGNYTYNTTEDYSDMASCNDTQQLTFKKNKAVYVALSSGGNLKCMYSGTGTYVYLITFNNDTSVDSSNTYQFTCFAFSFSGYGSLVYASQRPQSCSSSQTPTNANSTVGKTFIFSPHGKNRKSLSS</sequence>
<proteinExistence type="predicted"/>
<feature type="non-terminal residue" evidence="1">
    <location>
        <position position="1"/>
    </location>
</feature>